<dbReference type="AlphaFoldDB" id="K1QQG4"/>
<sequence>MQLQYRVAIEESFARHMETVRKAVAGVPLSIAVDVCYDTPDLMAACLHKTYGVPEKAFSKSRKSLELDKVAKNLSGDKNPGSRLLLAEMKSRKNTGENFKDLIINFFNYKNLVLESI</sequence>
<dbReference type="HOGENOM" id="CLU_2087114_0_0_1"/>
<gene>
    <name evidence="1" type="ORF">CGI_10016902</name>
</gene>
<protein>
    <submittedName>
        <fullName evidence="1">Uncharacterized protein</fullName>
    </submittedName>
</protein>
<organism evidence="1">
    <name type="scientific">Magallana gigas</name>
    <name type="common">Pacific oyster</name>
    <name type="synonym">Crassostrea gigas</name>
    <dbReference type="NCBI Taxonomy" id="29159"/>
    <lineage>
        <taxon>Eukaryota</taxon>
        <taxon>Metazoa</taxon>
        <taxon>Spiralia</taxon>
        <taxon>Lophotrochozoa</taxon>
        <taxon>Mollusca</taxon>
        <taxon>Bivalvia</taxon>
        <taxon>Autobranchia</taxon>
        <taxon>Pteriomorphia</taxon>
        <taxon>Ostreida</taxon>
        <taxon>Ostreoidea</taxon>
        <taxon>Ostreidae</taxon>
        <taxon>Magallana</taxon>
    </lineage>
</organism>
<dbReference type="EMBL" id="JH818229">
    <property type="protein sequence ID" value="EKC31055.1"/>
    <property type="molecule type" value="Genomic_DNA"/>
</dbReference>
<name>K1QQG4_MAGGI</name>
<proteinExistence type="predicted"/>
<evidence type="ECO:0000313" key="1">
    <source>
        <dbReference type="EMBL" id="EKC31055.1"/>
    </source>
</evidence>
<accession>K1QQG4</accession>
<dbReference type="InParanoid" id="K1QQG4"/>
<reference evidence="1" key="1">
    <citation type="journal article" date="2012" name="Nature">
        <title>The oyster genome reveals stress adaptation and complexity of shell formation.</title>
        <authorList>
            <person name="Zhang G."/>
            <person name="Fang X."/>
            <person name="Guo X."/>
            <person name="Li L."/>
            <person name="Luo R."/>
            <person name="Xu F."/>
            <person name="Yang P."/>
            <person name="Zhang L."/>
            <person name="Wang X."/>
            <person name="Qi H."/>
            <person name="Xiong Z."/>
            <person name="Que H."/>
            <person name="Xie Y."/>
            <person name="Holland P.W."/>
            <person name="Paps J."/>
            <person name="Zhu Y."/>
            <person name="Wu F."/>
            <person name="Chen Y."/>
            <person name="Wang J."/>
            <person name="Peng C."/>
            <person name="Meng J."/>
            <person name="Yang L."/>
            <person name="Liu J."/>
            <person name="Wen B."/>
            <person name="Zhang N."/>
            <person name="Huang Z."/>
            <person name="Zhu Q."/>
            <person name="Feng Y."/>
            <person name="Mount A."/>
            <person name="Hedgecock D."/>
            <person name="Xu Z."/>
            <person name="Liu Y."/>
            <person name="Domazet-Loso T."/>
            <person name="Du Y."/>
            <person name="Sun X."/>
            <person name="Zhang S."/>
            <person name="Liu B."/>
            <person name="Cheng P."/>
            <person name="Jiang X."/>
            <person name="Li J."/>
            <person name="Fan D."/>
            <person name="Wang W."/>
            <person name="Fu W."/>
            <person name="Wang T."/>
            <person name="Wang B."/>
            <person name="Zhang J."/>
            <person name="Peng Z."/>
            <person name="Li Y."/>
            <person name="Li N."/>
            <person name="Wang J."/>
            <person name="Chen M."/>
            <person name="He Y."/>
            <person name="Tan F."/>
            <person name="Song X."/>
            <person name="Zheng Q."/>
            <person name="Huang R."/>
            <person name="Yang H."/>
            <person name="Du X."/>
            <person name="Chen L."/>
            <person name="Yang M."/>
            <person name="Gaffney P.M."/>
            <person name="Wang S."/>
            <person name="Luo L."/>
            <person name="She Z."/>
            <person name="Ming Y."/>
            <person name="Huang W."/>
            <person name="Zhang S."/>
            <person name="Huang B."/>
            <person name="Zhang Y."/>
            <person name="Qu T."/>
            <person name="Ni P."/>
            <person name="Miao G."/>
            <person name="Wang J."/>
            <person name="Wang Q."/>
            <person name="Steinberg C.E."/>
            <person name="Wang H."/>
            <person name="Li N."/>
            <person name="Qian L."/>
            <person name="Zhang G."/>
            <person name="Li Y."/>
            <person name="Yang H."/>
            <person name="Liu X."/>
            <person name="Wang J."/>
            <person name="Yin Y."/>
            <person name="Wang J."/>
        </authorList>
    </citation>
    <scope>NUCLEOTIDE SEQUENCE [LARGE SCALE GENOMIC DNA]</scope>
    <source>
        <strain evidence="1">05x7-T-G4-1.051#20</strain>
    </source>
</reference>